<dbReference type="GO" id="GO:0005975">
    <property type="term" value="P:carbohydrate metabolic process"/>
    <property type="evidence" value="ECO:0007669"/>
    <property type="project" value="InterPro"/>
</dbReference>
<dbReference type="Pfam" id="PF21307">
    <property type="entry name" value="Glyco_hydro_95_C"/>
    <property type="match status" value="1"/>
</dbReference>
<name>A0A8G2BXT4_9BACT</name>
<dbReference type="InterPro" id="IPR054363">
    <property type="entry name" value="GH95_cat"/>
</dbReference>
<evidence type="ECO:0000259" key="1">
    <source>
        <dbReference type="Pfam" id="PF14498"/>
    </source>
</evidence>
<feature type="domain" description="Glycosyl hydrolase family 95 N-terminal" evidence="1">
    <location>
        <begin position="34"/>
        <end position="280"/>
    </location>
</feature>
<sequence length="814" mass="90144">MKTNYFLALITIFLLLSCDRLPEVSKNKSLSYHFDQPACIWEETFPLGNGRLGMMPDGGIDKENIILNEISMWSGSKQDTDNPDAYSSLAGIRKALFEGRNDDAQELMYKSFVCKGTGSNYGKGADSPYGTYQLLGNLYLNYNYANNDTVSVYRRELNLNDAIASVSFQRGGVNYLREAFTSFAGDIGVVHLVADVDKALNFTLAMSRPEHYSVSTEGNDLVMRGQLPDGIDTAVMRGTQYESRARVVLPKGGRIVAGDSTVTVQNASEAIILVSMATDYFDKGYRNQISTLLANAEKKDYSLLKKEHLASYRKLFERVELDLGNSVNEKLPMNERLQAFAADTGKTKDTALAALYFQFGRYLLISSTRPGSLPPNLQGLWANTIDTPWNGDYHLNINFQMNHWPAEVTNLSELHLPLIEWTKQQVASGERTAKSFYNARGWVTHILGNLWEFTAPGEHPSWGATNTSAAWLCEHLYTHYLYTKDTAYLREVYPVMKGAALFFVDMLVQDPRSKYLVTAPTTSPENGYKLPNGNVVSVCAGSTMDNQILRELFTNTMDAATILNIDTAFVQELAEKRARLMPTTIGADGRIMEWLEPYEESEPHHRHVSHLYGLYPANEISVTKTPQLAEAARKSLAARGDQSTGWSMAWKINFWARLHDGDHAYKLLGDLLHPCVDQGTNMVNGGGTYPNLFCAHPPFQIDGNLGGCAGIAEMLVQSQNGYIELLPALPSVWKNGSFKGLKVLGGGEVSARWVENRLAEASLKADVAGIFRIKLPADSSNLSIKKNQKAVSLPVVDGMLSVDLQAGDNLLLAF</sequence>
<reference evidence="4 5" key="1">
    <citation type="submission" date="2016-10" db="EMBL/GenBank/DDBJ databases">
        <authorList>
            <person name="Varghese N."/>
            <person name="Submissions S."/>
        </authorList>
    </citation>
    <scope>NUCLEOTIDE SEQUENCE [LARGE SCALE GENOMIC DNA]</scope>
    <source>
        <strain evidence="4 5">DSM 29073</strain>
    </source>
</reference>
<feature type="domain" description="Alpha fucosidase A-like C-terminal" evidence="2">
    <location>
        <begin position="717"/>
        <end position="808"/>
    </location>
</feature>
<organism evidence="4 5">
    <name type="scientific">Parabacteroides chinchillae</name>
    <dbReference type="NCBI Taxonomy" id="871327"/>
    <lineage>
        <taxon>Bacteria</taxon>
        <taxon>Pseudomonadati</taxon>
        <taxon>Bacteroidota</taxon>
        <taxon>Bacteroidia</taxon>
        <taxon>Bacteroidales</taxon>
        <taxon>Tannerellaceae</taxon>
        <taxon>Parabacteroides</taxon>
    </lineage>
</organism>
<dbReference type="InterPro" id="IPR049053">
    <property type="entry name" value="AFCA-like_C"/>
</dbReference>
<evidence type="ECO:0000259" key="2">
    <source>
        <dbReference type="Pfam" id="PF21307"/>
    </source>
</evidence>
<dbReference type="Proteomes" id="UP000236725">
    <property type="component" value="Unassembled WGS sequence"/>
</dbReference>
<dbReference type="SUPFAM" id="SSF48208">
    <property type="entry name" value="Six-hairpin glycosidases"/>
    <property type="match status" value="1"/>
</dbReference>
<keyword evidence="5" id="KW-1185">Reference proteome</keyword>
<gene>
    <name evidence="4" type="ORF">SAMN05444001_114108</name>
</gene>
<evidence type="ECO:0000313" key="4">
    <source>
        <dbReference type="EMBL" id="SEG09163.1"/>
    </source>
</evidence>
<dbReference type="InterPro" id="IPR012341">
    <property type="entry name" value="6hp_glycosidase-like_sf"/>
</dbReference>
<dbReference type="Pfam" id="PF22124">
    <property type="entry name" value="Glyco_hydro_95_cat"/>
    <property type="match status" value="1"/>
</dbReference>
<dbReference type="Gene3D" id="1.50.10.10">
    <property type="match status" value="1"/>
</dbReference>
<protein>
    <submittedName>
        <fullName evidence="4">Alpha-L-fucosidase 2</fullName>
    </submittedName>
</protein>
<feature type="domain" description="Glycosyl hydrolase family 95 catalytic" evidence="3">
    <location>
        <begin position="301"/>
        <end position="715"/>
    </location>
</feature>
<dbReference type="AlphaFoldDB" id="A0A8G2BXT4"/>
<dbReference type="InterPro" id="IPR016518">
    <property type="entry name" value="Alpha-L-fucosidase"/>
</dbReference>
<comment type="caution">
    <text evidence="4">The sequence shown here is derived from an EMBL/GenBank/DDBJ whole genome shotgun (WGS) entry which is preliminary data.</text>
</comment>
<dbReference type="InterPro" id="IPR027414">
    <property type="entry name" value="GH95_N_dom"/>
</dbReference>
<dbReference type="PIRSF" id="PIRSF007663">
    <property type="entry name" value="UCP007663"/>
    <property type="match status" value="1"/>
</dbReference>
<dbReference type="PANTHER" id="PTHR31084">
    <property type="entry name" value="ALPHA-L-FUCOSIDASE 2"/>
    <property type="match status" value="1"/>
</dbReference>
<accession>A0A8G2BXT4</accession>
<evidence type="ECO:0000313" key="5">
    <source>
        <dbReference type="Proteomes" id="UP000236725"/>
    </source>
</evidence>
<dbReference type="PROSITE" id="PS51257">
    <property type="entry name" value="PROKAR_LIPOPROTEIN"/>
    <property type="match status" value="1"/>
</dbReference>
<dbReference type="PANTHER" id="PTHR31084:SF0">
    <property type="entry name" value="ALPHA-L-FUCOSIDASE 2"/>
    <property type="match status" value="1"/>
</dbReference>
<proteinExistence type="predicted"/>
<dbReference type="GO" id="GO:0004560">
    <property type="term" value="F:alpha-L-fucosidase activity"/>
    <property type="evidence" value="ECO:0007669"/>
    <property type="project" value="InterPro"/>
</dbReference>
<evidence type="ECO:0000259" key="3">
    <source>
        <dbReference type="Pfam" id="PF22124"/>
    </source>
</evidence>
<dbReference type="InterPro" id="IPR008928">
    <property type="entry name" value="6-hairpin_glycosidase_sf"/>
</dbReference>
<dbReference type="RefSeq" id="WP_103983886.1">
    <property type="nucleotide sequence ID" value="NZ_FNVS01000014.1"/>
</dbReference>
<dbReference type="Pfam" id="PF14498">
    <property type="entry name" value="Glyco_hyd_65N_2"/>
    <property type="match status" value="1"/>
</dbReference>
<dbReference type="EMBL" id="FNVS01000014">
    <property type="protein sequence ID" value="SEG09163.1"/>
    <property type="molecule type" value="Genomic_DNA"/>
</dbReference>